<dbReference type="GO" id="GO:0008168">
    <property type="term" value="F:methyltransferase activity"/>
    <property type="evidence" value="ECO:0007669"/>
    <property type="project" value="InterPro"/>
</dbReference>
<protein>
    <submittedName>
        <fullName evidence="6">Nuclease</fullName>
    </submittedName>
</protein>
<evidence type="ECO:0000313" key="6">
    <source>
        <dbReference type="EMBL" id="HGZ12642.1"/>
    </source>
</evidence>
<comment type="caution">
    <text evidence="6">The sequence shown here is derived from an EMBL/GenBank/DDBJ whole genome shotgun (WGS) entry which is preliminary data.</text>
</comment>
<dbReference type="PANTHER" id="PTHR12302">
    <property type="entry name" value="EBNA2 BINDING PROTEIN P100"/>
    <property type="match status" value="1"/>
</dbReference>
<dbReference type="PANTHER" id="PTHR12302:SF3">
    <property type="entry name" value="SERINE_THREONINE-PROTEIN KINASE 31"/>
    <property type="match status" value="1"/>
</dbReference>
<dbReference type="GO" id="GO:0004519">
    <property type="term" value="F:endonuclease activity"/>
    <property type="evidence" value="ECO:0007669"/>
    <property type="project" value="UniProtKB-KW"/>
</dbReference>
<keyword evidence="2" id="KW-0255">Endonuclease</keyword>
<dbReference type="Gene3D" id="2.40.50.90">
    <property type="match status" value="1"/>
</dbReference>
<dbReference type="InterPro" id="IPR016071">
    <property type="entry name" value="Staphylococal_nuclease_OB-fold"/>
</dbReference>
<dbReference type="InterPro" id="IPR035451">
    <property type="entry name" value="Ada-like_dom_sf"/>
</dbReference>
<dbReference type="GO" id="GO:0016787">
    <property type="term" value="F:hydrolase activity"/>
    <property type="evidence" value="ECO:0007669"/>
    <property type="project" value="UniProtKB-KW"/>
</dbReference>
<accession>A0A7C5EPM1</accession>
<sequence length="209" mass="23838">MLKWVLLLTMWGTGWGCSSQSPDLLLEARVIQVLDGDTVILEEGRKVRLLGIDAPELEKEGQPAQFLAHKAKEVLTQLAQGKKVRLEYDELRYDRYGRTLAHLFLPDGTHLNQELVRQGLARVYVIPPNRRYQEELLAAQREAILAPRGIWLAALKQDEPYYLANKNSHILHRPSCPLGEKIAPVNRVRFTSKKEAFLQGYSPCRTCQP</sequence>
<dbReference type="Gene3D" id="3.40.10.10">
    <property type="entry name" value="DNA Methylphosphotriester Repair Domain"/>
    <property type="match status" value="1"/>
</dbReference>
<feature type="domain" description="TNase-like" evidence="5">
    <location>
        <begin position="24"/>
        <end position="153"/>
    </location>
</feature>
<evidence type="ECO:0000259" key="5">
    <source>
        <dbReference type="PROSITE" id="PS50830"/>
    </source>
</evidence>
<evidence type="ECO:0000256" key="1">
    <source>
        <dbReference type="ARBA" id="ARBA00022722"/>
    </source>
</evidence>
<dbReference type="GO" id="GO:0006355">
    <property type="term" value="P:regulation of DNA-templated transcription"/>
    <property type="evidence" value="ECO:0007669"/>
    <property type="project" value="InterPro"/>
</dbReference>
<dbReference type="SMART" id="SM00318">
    <property type="entry name" value="SNc"/>
    <property type="match status" value="1"/>
</dbReference>
<gene>
    <name evidence="6" type="ORF">ENW48_10585</name>
</gene>
<dbReference type="SUPFAM" id="SSF57884">
    <property type="entry name" value="Ada DNA repair protein, N-terminal domain (N-Ada 10)"/>
    <property type="match status" value="1"/>
</dbReference>
<dbReference type="SUPFAM" id="SSF50199">
    <property type="entry name" value="Staphylococcal nuclease"/>
    <property type="match status" value="1"/>
</dbReference>
<dbReference type="GO" id="GO:0008270">
    <property type="term" value="F:zinc ion binding"/>
    <property type="evidence" value="ECO:0007669"/>
    <property type="project" value="InterPro"/>
</dbReference>
<keyword evidence="1" id="KW-0540">Nuclease</keyword>
<proteinExistence type="predicted"/>
<dbReference type="GO" id="GO:0003677">
    <property type="term" value="F:DNA binding"/>
    <property type="evidence" value="ECO:0007669"/>
    <property type="project" value="InterPro"/>
</dbReference>
<evidence type="ECO:0000256" key="4">
    <source>
        <dbReference type="ARBA" id="ARBA00023159"/>
    </source>
</evidence>
<evidence type="ECO:0000256" key="3">
    <source>
        <dbReference type="ARBA" id="ARBA00022801"/>
    </source>
</evidence>
<name>A0A7C5EPM1_9BACT</name>
<dbReference type="Pfam" id="PF00565">
    <property type="entry name" value="SNase"/>
    <property type="match status" value="1"/>
</dbReference>
<dbReference type="AlphaFoldDB" id="A0A7C5EPM1"/>
<organism evidence="6">
    <name type="scientific">Desulfobacca acetoxidans</name>
    <dbReference type="NCBI Taxonomy" id="60893"/>
    <lineage>
        <taxon>Bacteria</taxon>
        <taxon>Pseudomonadati</taxon>
        <taxon>Thermodesulfobacteriota</taxon>
        <taxon>Desulfobaccia</taxon>
        <taxon>Desulfobaccales</taxon>
        <taxon>Desulfobaccaceae</taxon>
        <taxon>Desulfobacca</taxon>
    </lineage>
</organism>
<dbReference type="GO" id="GO:0006281">
    <property type="term" value="P:DNA repair"/>
    <property type="evidence" value="ECO:0007669"/>
    <property type="project" value="InterPro"/>
</dbReference>
<evidence type="ECO:0000256" key="2">
    <source>
        <dbReference type="ARBA" id="ARBA00022759"/>
    </source>
</evidence>
<dbReference type="InterPro" id="IPR035437">
    <property type="entry name" value="SNase_OB-fold_sf"/>
</dbReference>
<keyword evidence="4" id="KW-0010">Activator</keyword>
<dbReference type="InterPro" id="IPR004026">
    <property type="entry name" value="Ada_DNA_repair_Zn-bd"/>
</dbReference>
<keyword evidence="3" id="KW-0378">Hydrolase</keyword>
<dbReference type="PROSITE" id="PS50830">
    <property type="entry name" value="TNASE_3"/>
    <property type="match status" value="1"/>
</dbReference>
<dbReference type="Pfam" id="PF02805">
    <property type="entry name" value="Ada_Zn_binding"/>
    <property type="match status" value="1"/>
</dbReference>
<reference evidence="6" key="1">
    <citation type="journal article" date="2020" name="mSystems">
        <title>Genome- and Community-Level Interaction Insights into Carbon Utilization and Element Cycling Functions of Hydrothermarchaeota in Hydrothermal Sediment.</title>
        <authorList>
            <person name="Zhou Z."/>
            <person name="Liu Y."/>
            <person name="Xu W."/>
            <person name="Pan J."/>
            <person name="Luo Z.H."/>
            <person name="Li M."/>
        </authorList>
    </citation>
    <scope>NUCLEOTIDE SEQUENCE [LARGE SCALE GENOMIC DNA]</scope>
    <source>
        <strain evidence="6">SpSt-853</strain>
    </source>
</reference>
<dbReference type="EMBL" id="DTKJ01000073">
    <property type="protein sequence ID" value="HGZ12642.1"/>
    <property type="molecule type" value="Genomic_DNA"/>
</dbReference>